<feature type="chain" id="PRO_5036116464" description="HECT-type E3 ubiquitin transferase" evidence="12">
    <location>
        <begin position="24"/>
        <end position="667"/>
    </location>
</feature>
<evidence type="ECO:0000313" key="17">
    <source>
        <dbReference type="Proteomes" id="UP000332933"/>
    </source>
</evidence>
<evidence type="ECO:0000256" key="3">
    <source>
        <dbReference type="ARBA" id="ARBA00012485"/>
    </source>
</evidence>
<dbReference type="InterPro" id="IPR035983">
    <property type="entry name" value="Hect_E3_ubiquitin_ligase"/>
</dbReference>
<feature type="domain" description="RanBP2-type" evidence="13">
    <location>
        <begin position="66"/>
        <end position="95"/>
    </location>
</feature>
<dbReference type="Pfam" id="PF00632">
    <property type="entry name" value="HECT"/>
    <property type="match status" value="1"/>
</dbReference>
<gene>
    <name evidence="16" type="primary">Aste57867_18762</name>
    <name evidence="15" type="ORF">As57867_018698</name>
    <name evidence="16" type="ORF">ASTE57867_18762</name>
</gene>
<keyword evidence="17" id="KW-1185">Reference proteome</keyword>
<dbReference type="GO" id="GO:0061630">
    <property type="term" value="F:ubiquitin protein ligase activity"/>
    <property type="evidence" value="ECO:0007669"/>
    <property type="project" value="UniProtKB-EC"/>
</dbReference>
<evidence type="ECO:0000256" key="2">
    <source>
        <dbReference type="ARBA" id="ARBA00004906"/>
    </source>
</evidence>
<keyword evidence="4" id="KW-0808">Transferase</keyword>
<dbReference type="SMART" id="SM00119">
    <property type="entry name" value="HECTc"/>
    <property type="match status" value="1"/>
</dbReference>
<dbReference type="InterPro" id="IPR000569">
    <property type="entry name" value="HECT_dom"/>
</dbReference>
<evidence type="ECO:0000256" key="8">
    <source>
        <dbReference type="ARBA" id="ARBA00022833"/>
    </source>
</evidence>
<dbReference type="PROSITE" id="PS50199">
    <property type="entry name" value="ZF_RANBP2_2"/>
    <property type="match status" value="1"/>
</dbReference>
<dbReference type="Gene3D" id="3.30.2160.10">
    <property type="entry name" value="Hect, E3 ligase catalytic domain"/>
    <property type="match status" value="1"/>
</dbReference>
<proteinExistence type="predicted"/>
<dbReference type="AlphaFoldDB" id="A0A485LCF3"/>
<dbReference type="EMBL" id="VJMH01006410">
    <property type="protein sequence ID" value="KAF0689804.1"/>
    <property type="molecule type" value="Genomic_DNA"/>
</dbReference>
<evidence type="ECO:0000259" key="14">
    <source>
        <dbReference type="PROSITE" id="PS50237"/>
    </source>
</evidence>
<sequence length="667" mass="75890">MQGQQGLSMSVLLALGFIALVSCGVFAWCCVRKVDNPELEERLLAEAIQEFMPGLKREDVEELLQDADRWKCTVCAFLNTTDKTTCSLCYTSKDVRFVEPTERDLISSKFTDGVSTRSSFLGMPTARPSHRSKSVANGRLSRQTSKNRLLRMTSFFQHVLLPEDLNAKQRSARMRKQWTREVEDDQIVWVQHFLDSEDFPASYVITLNPTRRNQTMLEVVVHDVVTQVPTEELGKEGRKAIECVPLEHVDGHMSVLNTPIAPHIWRQLLPLSKVAFSYKYAWFLHQASALVTPFEELHVKSKCLRELVFEEAMENLLFLQDRALCAITRFEFIGEIGLDAGAVQREWYMLVAHALLSEESGLFFISNRDDQSYFINPNSEFAVQQTELYRRFSISHVEAFRAVGRFMGRALLDGQVLPLHFSPVLFKAILGVPMTLDDVESLDRNVHKSLRYVLENNHIDALALTFSETEQRGHFVAEIPLITNGNNIEVNDGNKFDYVDLKVRYLLFTRIEAQLAALVQGVYDIVPPELLLPFDHKELELVLCGLPDIDVLDWEANTVTSTNLKESAVLSWFWELVRSLSSEEHAKLLQFSTGSSRVPVQGFKGLTSYDGRICYFTLKGIPYTSGAYPTAHACFNRIDLPLYPRRDLLEDAIKTLLLSDVTGFNLE</sequence>
<reference evidence="16 17" key="1">
    <citation type="submission" date="2019-03" db="EMBL/GenBank/DDBJ databases">
        <authorList>
            <person name="Gaulin E."/>
            <person name="Dumas B."/>
        </authorList>
    </citation>
    <scope>NUCLEOTIDE SEQUENCE [LARGE SCALE GENOMIC DNA]</scope>
    <source>
        <strain evidence="16">CBS 568.67</strain>
    </source>
</reference>
<dbReference type="GO" id="GO:0006511">
    <property type="term" value="P:ubiquitin-dependent protein catabolic process"/>
    <property type="evidence" value="ECO:0007669"/>
    <property type="project" value="TreeGrafter"/>
</dbReference>
<evidence type="ECO:0000256" key="10">
    <source>
        <dbReference type="PROSITE-ProRule" id="PRU00322"/>
    </source>
</evidence>
<dbReference type="GO" id="GO:0016567">
    <property type="term" value="P:protein ubiquitination"/>
    <property type="evidence" value="ECO:0007669"/>
    <property type="project" value="TreeGrafter"/>
</dbReference>
<dbReference type="EMBL" id="CAADRA010006431">
    <property type="protein sequence ID" value="VFT95496.1"/>
    <property type="molecule type" value="Genomic_DNA"/>
</dbReference>
<dbReference type="Gene3D" id="3.90.1750.10">
    <property type="entry name" value="Hect, E3 ligase catalytic domains"/>
    <property type="match status" value="1"/>
</dbReference>
<dbReference type="PROSITE" id="PS01358">
    <property type="entry name" value="ZF_RANBP2_1"/>
    <property type="match status" value="1"/>
</dbReference>
<dbReference type="PROSITE" id="PS50237">
    <property type="entry name" value="HECT"/>
    <property type="match status" value="1"/>
</dbReference>
<comment type="pathway">
    <text evidence="2">Protein modification; protein ubiquitination.</text>
</comment>
<evidence type="ECO:0000256" key="1">
    <source>
        <dbReference type="ARBA" id="ARBA00000885"/>
    </source>
</evidence>
<keyword evidence="8" id="KW-0862">Zinc</keyword>
<evidence type="ECO:0000259" key="13">
    <source>
        <dbReference type="PROSITE" id="PS50199"/>
    </source>
</evidence>
<dbReference type="Proteomes" id="UP000332933">
    <property type="component" value="Unassembled WGS sequence"/>
</dbReference>
<dbReference type="PANTHER" id="PTHR11254:SF440">
    <property type="entry name" value="E3 UBIQUITIN-PROTEIN LIGASE NEDD-4"/>
    <property type="match status" value="1"/>
</dbReference>
<dbReference type="InterPro" id="IPR050409">
    <property type="entry name" value="E3_ubiq-protein_ligase"/>
</dbReference>
<protein>
    <recommendedName>
        <fullName evidence="3">HECT-type E3 ubiquitin transferase</fullName>
        <ecNumber evidence="3">2.3.2.26</ecNumber>
    </recommendedName>
</protein>
<evidence type="ECO:0000256" key="5">
    <source>
        <dbReference type="ARBA" id="ARBA00022723"/>
    </source>
</evidence>
<evidence type="ECO:0000256" key="9">
    <source>
        <dbReference type="PROSITE-ProRule" id="PRU00104"/>
    </source>
</evidence>
<dbReference type="FunFam" id="3.30.2410.10:FF:000009">
    <property type="entry name" value="Probable E3 ubiquitin-protein ligase HECTD2"/>
    <property type="match status" value="1"/>
</dbReference>
<name>A0A485LCF3_9STRA</name>
<comment type="catalytic activity">
    <reaction evidence="1">
        <text>S-ubiquitinyl-[E2 ubiquitin-conjugating enzyme]-L-cysteine + [acceptor protein]-L-lysine = [E2 ubiquitin-conjugating enzyme]-L-cysteine + N(6)-ubiquitinyl-[acceptor protein]-L-lysine.</text>
        <dbReference type="EC" id="2.3.2.26"/>
    </reaction>
</comment>
<feature type="active site" description="Glycyl thioester intermediate" evidence="9">
    <location>
        <position position="634"/>
    </location>
</feature>
<keyword evidence="12" id="KW-0732">Signal</keyword>
<feature type="region of interest" description="Disordered" evidence="11">
    <location>
        <begin position="121"/>
        <end position="140"/>
    </location>
</feature>
<evidence type="ECO:0000256" key="12">
    <source>
        <dbReference type="SAM" id="SignalP"/>
    </source>
</evidence>
<reference evidence="15" key="2">
    <citation type="submission" date="2019-06" db="EMBL/GenBank/DDBJ databases">
        <title>Genomics analysis of Aphanomyces spp. identifies a new class of oomycete effector associated with host adaptation.</title>
        <authorList>
            <person name="Gaulin E."/>
        </authorList>
    </citation>
    <scope>NUCLEOTIDE SEQUENCE</scope>
    <source>
        <strain evidence="15">CBS 578.67</strain>
    </source>
</reference>
<feature type="signal peptide" evidence="12">
    <location>
        <begin position="1"/>
        <end position="23"/>
    </location>
</feature>
<evidence type="ECO:0000256" key="6">
    <source>
        <dbReference type="ARBA" id="ARBA00022771"/>
    </source>
</evidence>
<dbReference type="OrthoDB" id="8068875at2759"/>
<evidence type="ECO:0000313" key="15">
    <source>
        <dbReference type="EMBL" id="KAF0689804.1"/>
    </source>
</evidence>
<evidence type="ECO:0000313" key="16">
    <source>
        <dbReference type="EMBL" id="VFT95496.1"/>
    </source>
</evidence>
<organism evidence="16 17">
    <name type="scientific">Aphanomyces stellatus</name>
    <dbReference type="NCBI Taxonomy" id="120398"/>
    <lineage>
        <taxon>Eukaryota</taxon>
        <taxon>Sar</taxon>
        <taxon>Stramenopiles</taxon>
        <taxon>Oomycota</taxon>
        <taxon>Saprolegniomycetes</taxon>
        <taxon>Saprolegniales</taxon>
        <taxon>Verrucalvaceae</taxon>
        <taxon>Aphanomyces</taxon>
    </lineage>
</organism>
<evidence type="ECO:0000256" key="7">
    <source>
        <dbReference type="ARBA" id="ARBA00022786"/>
    </source>
</evidence>
<evidence type="ECO:0000256" key="4">
    <source>
        <dbReference type="ARBA" id="ARBA00022679"/>
    </source>
</evidence>
<keyword evidence="6 10" id="KW-0863">Zinc-finger</keyword>
<dbReference type="InterPro" id="IPR001876">
    <property type="entry name" value="Znf_RanBP2"/>
</dbReference>
<dbReference type="SUPFAM" id="SSF56204">
    <property type="entry name" value="Hect, E3 ligase catalytic domain"/>
    <property type="match status" value="1"/>
</dbReference>
<evidence type="ECO:0000256" key="11">
    <source>
        <dbReference type="SAM" id="MobiDB-lite"/>
    </source>
</evidence>
<feature type="domain" description="HECT" evidence="14">
    <location>
        <begin position="320"/>
        <end position="667"/>
    </location>
</feature>
<dbReference type="GO" id="GO:0008270">
    <property type="term" value="F:zinc ion binding"/>
    <property type="evidence" value="ECO:0007669"/>
    <property type="project" value="UniProtKB-KW"/>
</dbReference>
<keyword evidence="5" id="KW-0479">Metal-binding</keyword>
<dbReference type="EC" id="2.3.2.26" evidence="3"/>
<keyword evidence="7 9" id="KW-0833">Ubl conjugation pathway</keyword>
<accession>A0A485LCF3</accession>
<dbReference type="Gene3D" id="3.30.2410.10">
    <property type="entry name" value="Hect, E3 ligase catalytic domain"/>
    <property type="match status" value="1"/>
</dbReference>
<dbReference type="GO" id="GO:0005737">
    <property type="term" value="C:cytoplasm"/>
    <property type="evidence" value="ECO:0007669"/>
    <property type="project" value="TreeGrafter"/>
</dbReference>
<dbReference type="PANTHER" id="PTHR11254">
    <property type="entry name" value="HECT DOMAIN UBIQUITIN-PROTEIN LIGASE"/>
    <property type="match status" value="1"/>
</dbReference>